<proteinExistence type="predicted"/>
<sequence>MGNLQSRANHTIEIYWGRERLVAHRISWFTARFPINSHLRSLIKWSSLVRGYYYLDLAPRESDAAPWLTVWRGTCRDRSKRNASLREAVELLLEDRMGSHAINIGQLYRNDNRGQLHLPIRKFQDLIEALVNIAISFGCLTGGSRPILSGIRSAYMEHRSFFKHNATVPEAVRFLSIGHMLKSVRMIQDFMFTVLSGFEAAFPKSRSSDGAANQHRDGRDIDRALWDYLKRQYNEYQHRKQERERQLRDYLADMGNIPDNSIFISVRPSALVDLVSSASTSAKSRPQSWEIQNPGKRGQVIVEVKTVGNNPHRAQRDLNREHERHHNRAQFEHALAQHMNQFAEEERQRRYDGFLPWEIHLHGECRRPERLFRGERFGPDARDELRRDYSQVRV</sequence>
<dbReference type="EMBL" id="LN890985">
    <property type="protein sequence ID" value="CUS12735.1"/>
    <property type="molecule type" value="Genomic_DNA"/>
</dbReference>
<gene>
    <name evidence="1" type="ORF">GSTUAT00003158001</name>
</gene>
<protein>
    <submittedName>
        <fullName evidence="1">Uncharacterized protein</fullName>
    </submittedName>
</protein>
<keyword evidence="2" id="KW-1185">Reference proteome</keyword>
<evidence type="ECO:0000313" key="2">
    <source>
        <dbReference type="Proteomes" id="UP001412239"/>
    </source>
</evidence>
<name>A0A292Q196_9PEZI</name>
<accession>A0A292Q196</accession>
<evidence type="ECO:0000313" key="1">
    <source>
        <dbReference type="EMBL" id="CUS12735.1"/>
    </source>
</evidence>
<dbReference type="Proteomes" id="UP001412239">
    <property type="component" value="Unassembled WGS sequence"/>
</dbReference>
<organism evidence="1 2">
    <name type="scientific">Tuber aestivum</name>
    <name type="common">summer truffle</name>
    <dbReference type="NCBI Taxonomy" id="59557"/>
    <lineage>
        <taxon>Eukaryota</taxon>
        <taxon>Fungi</taxon>
        <taxon>Dikarya</taxon>
        <taxon>Ascomycota</taxon>
        <taxon>Pezizomycotina</taxon>
        <taxon>Pezizomycetes</taxon>
        <taxon>Pezizales</taxon>
        <taxon>Tuberaceae</taxon>
        <taxon>Tuber</taxon>
    </lineage>
</organism>
<reference evidence="1" key="1">
    <citation type="submission" date="2015-10" db="EMBL/GenBank/DDBJ databases">
        <authorList>
            <person name="Regsiter A."/>
            <person name="william w."/>
        </authorList>
    </citation>
    <scope>NUCLEOTIDE SEQUENCE</scope>
    <source>
        <strain evidence="1">Montdore</strain>
    </source>
</reference>
<dbReference type="AlphaFoldDB" id="A0A292Q196"/>